<proteinExistence type="predicted"/>
<dbReference type="AlphaFoldDB" id="A0A0D1YBM0"/>
<dbReference type="VEuPathDB" id="FungiDB:PV08_09618"/>
<dbReference type="InterPro" id="IPR045632">
    <property type="entry name" value="DUF6314"/>
</dbReference>
<keyword evidence="4" id="KW-1185">Reference proteome</keyword>
<dbReference type="EMBL" id="KN847498">
    <property type="protein sequence ID" value="KIW12341.1"/>
    <property type="molecule type" value="Genomic_DNA"/>
</dbReference>
<name>A0A0D1YBM0_9EURO</name>
<dbReference type="RefSeq" id="XP_016232557.1">
    <property type="nucleotide sequence ID" value="XM_016383934.1"/>
</dbReference>
<evidence type="ECO:0000313" key="4">
    <source>
        <dbReference type="Proteomes" id="UP000053328"/>
    </source>
</evidence>
<protein>
    <recommendedName>
        <fullName evidence="2">DUF6314 domain-containing protein</fullName>
    </recommendedName>
</protein>
<evidence type="ECO:0000259" key="2">
    <source>
        <dbReference type="Pfam" id="PF19834"/>
    </source>
</evidence>
<accession>A0A0D1YBM0</accession>
<dbReference type="Pfam" id="PF19834">
    <property type="entry name" value="DUF6314"/>
    <property type="match status" value="1"/>
</dbReference>
<evidence type="ECO:0000256" key="1">
    <source>
        <dbReference type="SAM" id="MobiDB-lite"/>
    </source>
</evidence>
<dbReference type="OrthoDB" id="66881at2759"/>
<feature type="domain" description="DUF6314" evidence="2">
    <location>
        <begin position="22"/>
        <end position="206"/>
    </location>
</feature>
<dbReference type="Proteomes" id="UP000053328">
    <property type="component" value="Unassembled WGS sequence"/>
</dbReference>
<dbReference type="HOGENOM" id="CLU_093209_0_0_1"/>
<organism evidence="3 4">
    <name type="scientific">Exophiala spinifera</name>
    <dbReference type="NCBI Taxonomy" id="91928"/>
    <lineage>
        <taxon>Eukaryota</taxon>
        <taxon>Fungi</taxon>
        <taxon>Dikarya</taxon>
        <taxon>Ascomycota</taxon>
        <taxon>Pezizomycotina</taxon>
        <taxon>Eurotiomycetes</taxon>
        <taxon>Chaetothyriomycetidae</taxon>
        <taxon>Chaetothyriales</taxon>
        <taxon>Herpotrichiellaceae</taxon>
        <taxon>Exophiala</taxon>
    </lineage>
</organism>
<dbReference type="GeneID" id="27336701"/>
<evidence type="ECO:0000313" key="3">
    <source>
        <dbReference type="EMBL" id="KIW12341.1"/>
    </source>
</evidence>
<gene>
    <name evidence="3" type="ORF">PV08_09618</name>
</gene>
<reference evidence="3 4" key="1">
    <citation type="submission" date="2015-01" db="EMBL/GenBank/DDBJ databases">
        <title>The Genome Sequence of Exophiala spinifera CBS89968.</title>
        <authorList>
            <consortium name="The Broad Institute Genomics Platform"/>
            <person name="Cuomo C."/>
            <person name="de Hoog S."/>
            <person name="Gorbushina A."/>
            <person name="Stielow B."/>
            <person name="Teixiera M."/>
            <person name="Abouelleil A."/>
            <person name="Chapman S.B."/>
            <person name="Priest M."/>
            <person name="Young S.K."/>
            <person name="Wortman J."/>
            <person name="Nusbaum C."/>
            <person name="Birren B."/>
        </authorList>
    </citation>
    <scope>NUCLEOTIDE SEQUENCE [LARGE SCALE GENOMIC DNA]</scope>
    <source>
        <strain evidence="3 4">CBS 89968</strain>
    </source>
</reference>
<feature type="region of interest" description="Disordered" evidence="1">
    <location>
        <begin position="30"/>
        <end position="54"/>
    </location>
</feature>
<sequence length="211" mass="23626">MTGQRSGMPSQTRLVRSLFHDLSGTWHLSRKLQSGHPSEPSGRCEGKATFTQTQPSPVLDADGKLQLADAELLYHEEGEFEMDLPSVGQNANVPKFPFSRKYIWRLKESDDEVTMSIWFTKPGTNLVDYLFHTVDIVREDDEGDDPKSPVVLEGSGGHLCVDDYYSSFYTFTLSSEGTATSLSSWTMTHEVCGPKKDQVIKTAFTRPLQRA</sequence>